<dbReference type="GO" id="GO:0005737">
    <property type="term" value="C:cytoplasm"/>
    <property type="evidence" value="ECO:0007669"/>
    <property type="project" value="TreeGrafter"/>
</dbReference>
<dbReference type="InterPro" id="IPR050452">
    <property type="entry name" value="Metacaspase"/>
</dbReference>
<dbReference type="PANTHER" id="PTHR48104:SF30">
    <property type="entry name" value="METACASPASE-1"/>
    <property type="match status" value="1"/>
</dbReference>
<dbReference type="InterPro" id="IPR011600">
    <property type="entry name" value="Pept_C14_caspase"/>
</dbReference>
<dbReference type="Pfam" id="PF00656">
    <property type="entry name" value="Peptidase_C14"/>
    <property type="match status" value="1"/>
</dbReference>
<protein>
    <recommendedName>
        <fullName evidence="2">Peptidase C14 caspase domain-containing protein</fullName>
    </recommendedName>
</protein>
<feature type="domain" description="Peptidase C14 caspase" evidence="2">
    <location>
        <begin position="5"/>
        <end position="136"/>
    </location>
</feature>
<dbReference type="AlphaFoldDB" id="A0A9W8K3T7"/>
<proteinExistence type="inferred from homology"/>
<comment type="similarity">
    <text evidence="1">Belongs to the peptidase C14B family.</text>
</comment>
<evidence type="ECO:0000259" key="2">
    <source>
        <dbReference type="Pfam" id="PF00656"/>
    </source>
</evidence>
<evidence type="ECO:0000313" key="3">
    <source>
        <dbReference type="EMBL" id="KAJ3505566.1"/>
    </source>
</evidence>
<evidence type="ECO:0000313" key="4">
    <source>
        <dbReference type="Proteomes" id="UP001148786"/>
    </source>
</evidence>
<organism evidence="3 4">
    <name type="scientific">Agrocybe chaxingu</name>
    <dbReference type="NCBI Taxonomy" id="84603"/>
    <lineage>
        <taxon>Eukaryota</taxon>
        <taxon>Fungi</taxon>
        <taxon>Dikarya</taxon>
        <taxon>Basidiomycota</taxon>
        <taxon>Agaricomycotina</taxon>
        <taxon>Agaricomycetes</taxon>
        <taxon>Agaricomycetidae</taxon>
        <taxon>Agaricales</taxon>
        <taxon>Agaricineae</taxon>
        <taxon>Strophariaceae</taxon>
        <taxon>Agrocybe</taxon>
    </lineage>
</organism>
<evidence type="ECO:0000256" key="1">
    <source>
        <dbReference type="ARBA" id="ARBA00009005"/>
    </source>
</evidence>
<accession>A0A9W8K3T7</accession>
<dbReference type="OrthoDB" id="10255174at2759"/>
<dbReference type="PANTHER" id="PTHR48104">
    <property type="entry name" value="METACASPASE-4"/>
    <property type="match status" value="1"/>
</dbReference>
<dbReference type="GO" id="GO:0004197">
    <property type="term" value="F:cysteine-type endopeptidase activity"/>
    <property type="evidence" value="ECO:0007669"/>
    <property type="project" value="InterPro"/>
</dbReference>
<dbReference type="Gene3D" id="3.40.50.1460">
    <property type="match status" value="1"/>
</dbReference>
<reference evidence="3" key="1">
    <citation type="submission" date="2022-07" db="EMBL/GenBank/DDBJ databases">
        <title>Genome Sequence of Agrocybe chaxingu.</title>
        <authorList>
            <person name="Buettner E."/>
        </authorList>
    </citation>
    <scope>NUCLEOTIDE SEQUENCE</scope>
    <source>
        <strain evidence="3">MP-N11</strain>
    </source>
</reference>
<keyword evidence="4" id="KW-1185">Reference proteome</keyword>
<dbReference type="Proteomes" id="UP001148786">
    <property type="component" value="Unassembled WGS sequence"/>
</dbReference>
<comment type="caution">
    <text evidence="3">The sequence shown here is derived from an EMBL/GenBank/DDBJ whole genome shotgun (WGS) entry which is preliminary data.</text>
</comment>
<dbReference type="GO" id="GO:0006508">
    <property type="term" value="P:proteolysis"/>
    <property type="evidence" value="ECO:0007669"/>
    <property type="project" value="InterPro"/>
</dbReference>
<name>A0A9W8K3T7_9AGAR</name>
<gene>
    <name evidence="3" type="ORF">NLJ89_g7349</name>
</gene>
<dbReference type="EMBL" id="JANKHO010000868">
    <property type="protein sequence ID" value="KAJ3505566.1"/>
    <property type="molecule type" value="Genomic_DNA"/>
</dbReference>
<sequence length="601" mass="66737">MPPTHAVIVGIDQYPEGLQQLSRAANDAEKIIKYLSTELKADEKNITFLKDGGAKKADIIEAVSSLEKKASRNDSIIFFFSGYAGQTQTDVEGEKEGILCPVDVLTEGGISDSSLLMLFRQVSKSCGNNITVLLDCPAKIFGWENPSSFVVVAPDTAKEGADGGAFTEAMLKVLNDKRDLVKSMTVEAFAGHVQAAMDGVEVCAFGVNVNRQLFNVRGDSSHHAFIPGRTLSDGRIVLCIGLAQGVRVGAIYGIYPGNIKGLKRLGSLVVKALDDNGMMATFYDSSDDFDVPNFFYAVEEDRYFEPVGMFVSTSPNTGVQPLAQYSGWTNASEAEATITAEVDEDDGDVSMKWNGFADDPKFLQTEFDVTFDLTDRDNIQREIRRGARFHHLVGAPPPTMSSISDGLRIRFGKFNDHNDNILDSDRFDGVKEIKLGVKKGEQRGPYSLTIVNNNEHSVWPYVFLCDPERFTIRSWYRPPPGLLKAPLEAKKELVIGSETDQRSFIMSYRYGRARDYTYLKIFVAKERMDFTAFQQWFTSQTEDQLRGHFTFKNTDMAASSSIPELLTSPGKEKETDSKKLVKSSPWASMRLTIFETFVDST</sequence>